<proteinExistence type="predicted"/>
<name>A0A1I7Y674_9BILA</name>
<protein>
    <submittedName>
        <fullName evidence="3">SAG-related sequence SRS10</fullName>
    </submittedName>
</protein>
<accession>A0A1I7Y674</accession>
<sequence>MTEPAVFTLNNADKEILSKQEPIIEENEVEEDDSATHHFTTELDLRPVPTTHSDTTFCPTNPNRKSSGYSSRGSFRSDRRLSSCLSVAQNGCRKTSANGVRKTSELKTPLVIANGTPATVACNGSAQKEGDACSVTVYCVTQEMNV</sequence>
<keyword evidence="2" id="KW-1185">Reference proteome</keyword>
<feature type="region of interest" description="Disordered" evidence="1">
    <location>
        <begin position="25"/>
        <end position="78"/>
    </location>
</feature>
<dbReference type="Proteomes" id="UP000095287">
    <property type="component" value="Unplaced"/>
</dbReference>
<evidence type="ECO:0000313" key="3">
    <source>
        <dbReference type="WBParaSite" id="L893_g12894.t1"/>
    </source>
</evidence>
<feature type="compositionally biased region" description="Polar residues" evidence="1">
    <location>
        <begin position="50"/>
        <end position="63"/>
    </location>
</feature>
<dbReference type="WBParaSite" id="L893_g12894.t1">
    <property type="protein sequence ID" value="L893_g12894.t1"/>
    <property type="gene ID" value="L893_g12894"/>
</dbReference>
<reference evidence="3" key="1">
    <citation type="submission" date="2016-11" db="UniProtKB">
        <authorList>
            <consortium name="WormBaseParasite"/>
        </authorList>
    </citation>
    <scope>IDENTIFICATION</scope>
</reference>
<organism evidence="2 3">
    <name type="scientific">Steinernema glaseri</name>
    <dbReference type="NCBI Taxonomy" id="37863"/>
    <lineage>
        <taxon>Eukaryota</taxon>
        <taxon>Metazoa</taxon>
        <taxon>Ecdysozoa</taxon>
        <taxon>Nematoda</taxon>
        <taxon>Chromadorea</taxon>
        <taxon>Rhabditida</taxon>
        <taxon>Tylenchina</taxon>
        <taxon>Panagrolaimomorpha</taxon>
        <taxon>Strongyloidoidea</taxon>
        <taxon>Steinernematidae</taxon>
        <taxon>Steinernema</taxon>
    </lineage>
</organism>
<evidence type="ECO:0000313" key="2">
    <source>
        <dbReference type="Proteomes" id="UP000095287"/>
    </source>
</evidence>
<feature type="compositionally biased region" description="Basic and acidic residues" evidence="1">
    <location>
        <begin position="34"/>
        <end position="45"/>
    </location>
</feature>
<feature type="compositionally biased region" description="Low complexity" evidence="1">
    <location>
        <begin position="64"/>
        <end position="74"/>
    </location>
</feature>
<dbReference type="AlphaFoldDB" id="A0A1I7Y674"/>
<evidence type="ECO:0000256" key="1">
    <source>
        <dbReference type="SAM" id="MobiDB-lite"/>
    </source>
</evidence>